<evidence type="ECO:0000313" key="4">
    <source>
        <dbReference type="Proteomes" id="UP001161247"/>
    </source>
</evidence>
<organism evidence="3 4">
    <name type="scientific">Oldenlandia corymbosa var. corymbosa</name>
    <dbReference type="NCBI Taxonomy" id="529605"/>
    <lineage>
        <taxon>Eukaryota</taxon>
        <taxon>Viridiplantae</taxon>
        <taxon>Streptophyta</taxon>
        <taxon>Embryophyta</taxon>
        <taxon>Tracheophyta</taxon>
        <taxon>Spermatophyta</taxon>
        <taxon>Magnoliopsida</taxon>
        <taxon>eudicotyledons</taxon>
        <taxon>Gunneridae</taxon>
        <taxon>Pentapetalae</taxon>
        <taxon>asterids</taxon>
        <taxon>lamiids</taxon>
        <taxon>Gentianales</taxon>
        <taxon>Rubiaceae</taxon>
        <taxon>Rubioideae</taxon>
        <taxon>Spermacoceae</taxon>
        <taxon>Hedyotis-Oldenlandia complex</taxon>
        <taxon>Oldenlandia</taxon>
    </lineage>
</organism>
<accession>A0AAV1DN33</accession>
<reference evidence="3" key="1">
    <citation type="submission" date="2023-03" db="EMBL/GenBank/DDBJ databases">
        <authorList>
            <person name="Julca I."/>
        </authorList>
    </citation>
    <scope>NUCLEOTIDE SEQUENCE</scope>
</reference>
<dbReference type="AlphaFoldDB" id="A0AAV1DN33"/>
<evidence type="ECO:0000313" key="3">
    <source>
        <dbReference type="EMBL" id="CAI9109275.1"/>
    </source>
</evidence>
<proteinExistence type="predicted"/>
<dbReference type="Proteomes" id="UP001161247">
    <property type="component" value="Chromosome 6"/>
</dbReference>
<feature type="region of interest" description="Disordered" evidence="1">
    <location>
        <begin position="1"/>
        <end position="21"/>
    </location>
</feature>
<evidence type="ECO:0000259" key="2">
    <source>
        <dbReference type="Pfam" id="PF03732"/>
    </source>
</evidence>
<protein>
    <submittedName>
        <fullName evidence="3">OLC1v1009067C1</fullName>
    </submittedName>
</protein>
<evidence type="ECO:0000256" key="1">
    <source>
        <dbReference type="SAM" id="MobiDB-lite"/>
    </source>
</evidence>
<dbReference type="Pfam" id="PF03732">
    <property type="entry name" value="Retrotrans_gag"/>
    <property type="match status" value="1"/>
</dbReference>
<dbReference type="EMBL" id="OX459123">
    <property type="protein sequence ID" value="CAI9109275.1"/>
    <property type="molecule type" value="Genomic_DNA"/>
</dbReference>
<sequence length="132" mass="15001">MEGHKAIEPSTAIEQPGPSRTQDVVVDGMTSVVEHMAQYFEPQETLVHEQRGEDFICLKQDGMTIAQYTAKFNNLSRFIPEQVDTDMKSGKRFVQGLNLKLQWVLSTMKEDTYAQMVDVAQKAENVYNKRTG</sequence>
<dbReference type="InterPro" id="IPR005162">
    <property type="entry name" value="Retrotrans_gag_dom"/>
</dbReference>
<keyword evidence="4" id="KW-1185">Reference proteome</keyword>
<name>A0AAV1DN33_OLDCO</name>
<feature type="domain" description="Retrotransposon gag" evidence="2">
    <location>
        <begin position="47"/>
        <end position="98"/>
    </location>
</feature>
<gene>
    <name evidence="3" type="ORF">OLC1_LOCUS17208</name>
</gene>